<evidence type="ECO:0000256" key="4">
    <source>
        <dbReference type="ARBA" id="ARBA00023004"/>
    </source>
</evidence>
<dbReference type="Pfam" id="PF01799">
    <property type="entry name" value="Fer2_2"/>
    <property type="match status" value="1"/>
</dbReference>
<evidence type="ECO:0000259" key="6">
    <source>
        <dbReference type="PROSITE" id="PS51085"/>
    </source>
</evidence>
<keyword evidence="1" id="KW-0001">2Fe-2S</keyword>
<feature type="domain" description="2Fe-2S ferredoxin-type" evidence="6">
    <location>
        <begin position="2"/>
        <end position="78"/>
    </location>
</feature>
<comment type="caution">
    <text evidence="7">The sequence shown here is derived from an EMBL/GenBank/DDBJ whole genome shotgun (WGS) entry which is preliminary data.</text>
</comment>
<dbReference type="Proteomes" id="UP001274321">
    <property type="component" value="Unassembled WGS sequence"/>
</dbReference>
<sequence length="161" mass="17059">MSPISMTVNGVPVSAEIDPRTLLVQFLRDHLRLTGTHVGCDTSQCGACLVQLDGAAVKSCAVLVVQASGRTVTTIEGLAGSGALHPMQEAFREHHGLQCGFCTPGMIMAGLDMVRRHGPFLEADQVRTELEGNLCRCTGYHNIVTAIIAGARETAMPATRS</sequence>
<keyword evidence="3" id="KW-0560">Oxidoreductase</keyword>
<protein>
    <submittedName>
        <fullName evidence="7">(2Fe-2S)-binding protein</fullName>
    </submittedName>
</protein>
<reference evidence="7 8" key="1">
    <citation type="submission" date="2023-11" db="EMBL/GenBank/DDBJ databases">
        <authorList>
            <person name="Bao R."/>
        </authorList>
    </citation>
    <scope>NUCLEOTIDE SEQUENCE [LARGE SCALE GENOMIC DNA]</scope>
    <source>
        <strain evidence="7 8">PJ23</strain>
    </source>
</reference>
<dbReference type="EMBL" id="JAXAFJ010000004">
    <property type="protein sequence ID" value="MDX6806233.1"/>
    <property type="molecule type" value="Genomic_DNA"/>
</dbReference>
<dbReference type="PANTHER" id="PTHR44379">
    <property type="entry name" value="OXIDOREDUCTASE WITH IRON-SULFUR SUBUNIT"/>
    <property type="match status" value="1"/>
</dbReference>
<evidence type="ECO:0000256" key="5">
    <source>
        <dbReference type="ARBA" id="ARBA00023014"/>
    </source>
</evidence>
<dbReference type="Gene3D" id="3.10.20.30">
    <property type="match status" value="1"/>
</dbReference>
<dbReference type="SUPFAM" id="SSF54292">
    <property type="entry name" value="2Fe-2S ferredoxin-like"/>
    <property type="match status" value="1"/>
</dbReference>
<evidence type="ECO:0000313" key="7">
    <source>
        <dbReference type="EMBL" id="MDX6806233.1"/>
    </source>
</evidence>
<proteinExistence type="predicted"/>
<keyword evidence="5" id="KW-0411">Iron-sulfur</keyword>
<evidence type="ECO:0000313" key="8">
    <source>
        <dbReference type="Proteomes" id="UP001274321"/>
    </source>
</evidence>
<dbReference type="Pfam" id="PF00111">
    <property type="entry name" value="Fer2"/>
    <property type="match status" value="1"/>
</dbReference>
<accession>A0ABU4RPX8</accession>
<name>A0ABU4RPX8_9HYPH</name>
<evidence type="ECO:0000256" key="2">
    <source>
        <dbReference type="ARBA" id="ARBA00022723"/>
    </source>
</evidence>
<dbReference type="InterPro" id="IPR036010">
    <property type="entry name" value="2Fe-2S_ferredoxin-like_sf"/>
</dbReference>
<keyword evidence="4" id="KW-0408">Iron</keyword>
<dbReference type="InterPro" id="IPR001041">
    <property type="entry name" value="2Fe-2S_ferredoxin-type"/>
</dbReference>
<dbReference type="PROSITE" id="PS51085">
    <property type="entry name" value="2FE2S_FER_2"/>
    <property type="match status" value="1"/>
</dbReference>
<organism evidence="7 8">
    <name type="scientific">Terrihabitans rhizophilus</name>
    <dbReference type="NCBI Taxonomy" id="3092662"/>
    <lineage>
        <taxon>Bacteria</taxon>
        <taxon>Pseudomonadati</taxon>
        <taxon>Pseudomonadota</taxon>
        <taxon>Alphaproteobacteria</taxon>
        <taxon>Hyphomicrobiales</taxon>
        <taxon>Terrihabitans</taxon>
    </lineage>
</organism>
<dbReference type="Gene3D" id="1.10.150.120">
    <property type="entry name" value="[2Fe-2S]-binding domain"/>
    <property type="match status" value="1"/>
</dbReference>
<dbReference type="InterPro" id="IPR036884">
    <property type="entry name" value="2Fe-2S-bd_dom_sf"/>
</dbReference>
<evidence type="ECO:0000256" key="1">
    <source>
        <dbReference type="ARBA" id="ARBA00022714"/>
    </source>
</evidence>
<gene>
    <name evidence="7" type="ORF">SCD90_09160</name>
</gene>
<dbReference type="SUPFAM" id="SSF47741">
    <property type="entry name" value="CO dehydrogenase ISP C-domain like"/>
    <property type="match status" value="1"/>
</dbReference>
<keyword evidence="8" id="KW-1185">Reference proteome</keyword>
<dbReference type="InterPro" id="IPR012675">
    <property type="entry name" value="Beta-grasp_dom_sf"/>
</dbReference>
<keyword evidence="2" id="KW-0479">Metal-binding</keyword>
<dbReference type="InterPro" id="IPR002888">
    <property type="entry name" value="2Fe-2S-bd"/>
</dbReference>
<dbReference type="PANTHER" id="PTHR44379:SF5">
    <property type="entry name" value="OXIDOREDUCTASE WITH IRON-SULFUR SUBUNIT"/>
    <property type="match status" value="1"/>
</dbReference>
<dbReference type="InterPro" id="IPR051452">
    <property type="entry name" value="Diverse_Oxidoreductases"/>
</dbReference>
<evidence type="ECO:0000256" key="3">
    <source>
        <dbReference type="ARBA" id="ARBA00023002"/>
    </source>
</evidence>
<dbReference type="RefSeq" id="WP_319844406.1">
    <property type="nucleotide sequence ID" value="NZ_JAXAFJ010000004.1"/>
</dbReference>